<proteinExistence type="predicted"/>
<evidence type="ECO:0000313" key="3">
    <source>
        <dbReference type="Proteomes" id="UP001642360"/>
    </source>
</evidence>
<dbReference type="AlphaFoldDB" id="A0ABC8T4R3"/>
<dbReference type="EMBL" id="CAUOFW020004194">
    <property type="protein sequence ID" value="CAK9164401.1"/>
    <property type="molecule type" value="Genomic_DNA"/>
</dbReference>
<dbReference type="Proteomes" id="UP001642360">
    <property type="component" value="Unassembled WGS sequence"/>
</dbReference>
<evidence type="ECO:0000313" key="2">
    <source>
        <dbReference type="EMBL" id="CAK9164401.1"/>
    </source>
</evidence>
<name>A0ABC8T4R3_9AQUA</name>
<accession>A0ABC8T4R3</accession>
<keyword evidence="3" id="KW-1185">Reference proteome</keyword>
<feature type="compositionally biased region" description="Polar residues" evidence="1">
    <location>
        <begin position="51"/>
        <end position="72"/>
    </location>
</feature>
<evidence type="ECO:0000256" key="1">
    <source>
        <dbReference type="SAM" id="MobiDB-lite"/>
    </source>
</evidence>
<feature type="region of interest" description="Disordered" evidence="1">
    <location>
        <begin position="1"/>
        <end position="72"/>
    </location>
</feature>
<feature type="compositionally biased region" description="Polar residues" evidence="1">
    <location>
        <begin position="16"/>
        <end position="26"/>
    </location>
</feature>
<reference evidence="2 3" key="1">
    <citation type="submission" date="2024-02" db="EMBL/GenBank/DDBJ databases">
        <authorList>
            <person name="Vignale AGUSTIN F."/>
            <person name="Sosa J E."/>
            <person name="Modenutti C."/>
        </authorList>
    </citation>
    <scope>NUCLEOTIDE SEQUENCE [LARGE SCALE GENOMIC DNA]</scope>
</reference>
<protein>
    <submittedName>
        <fullName evidence="2">Uncharacterized protein</fullName>
    </submittedName>
</protein>
<gene>
    <name evidence="2" type="ORF">ILEXP_LOCUS33514</name>
</gene>
<sequence>MDSVQILNKIPPKPSDLSQFPTTIPKNSLHPLNPPKSVQFTDSGQHETKTSRQLQDIDQTPSMPSASSTVQHRSTITKNFASLFMKPSFIPPVSAPSSSSHPPMPMITPYSSSPNLSVPMANPSEPMKNPSVPMANTSVPMTNPSMPKANPQISSATMADPRSIEGLSSPVPSASLLSTAKRVVYNNGEPGIYWSLDET</sequence>
<comment type="caution">
    <text evidence="2">The sequence shown here is derived from an EMBL/GenBank/DDBJ whole genome shotgun (WGS) entry which is preliminary data.</text>
</comment>
<organism evidence="2 3">
    <name type="scientific">Ilex paraguariensis</name>
    <name type="common">yerba mate</name>
    <dbReference type="NCBI Taxonomy" id="185542"/>
    <lineage>
        <taxon>Eukaryota</taxon>
        <taxon>Viridiplantae</taxon>
        <taxon>Streptophyta</taxon>
        <taxon>Embryophyta</taxon>
        <taxon>Tracheophyta</taxon>
        <taxon>Spermatophyta</taxon>
        <taxon>Magnoliopsida</taxon>
        <taxon>eudicotyledons</taxon>
        <taxon>Gunneridae</taxon>
        <taxon>Pentapetalae</taxon>
        <taxon>asterids</taxon>
        <taxon>campanulids</taxon>
        <taxon>Aquifoliales</taxon>
        <taxon>Aquifoliaceae</taxon>
        <taxon>Ilex</taxon>
    </lineage>
</organism>